<evidence type="ECO:0000256" key="4">
    <source>
        <dbReference type="ARBA" id="ARBA00022645"/>
    </source>
</evidence>
<dbReference type="Proteomes" id="UP000443582">
    <property type="component" value="Unassembled WGS sequence"/>
</dbReference>
<dbReference type="Pfam" id="PF00912">
    <property type="entry name" value="Transgly"/>
    <property type="match status" value="1"/>
</dbReference>
<dbReference type="PANTHER" id="PTHR32282">
    <property type="entry name" value="BINDING PROTEIN TRANSPEPTIDASE, PUTATIVE-RELATED"/>
    <property type="match status" value="1"/>
</dbReference>
<dbReference type="InterPro" id="IPR050396">
    <property type="entry name" value="Glycosyltr_51/Transpeptidase"/>
</dbReference>
<keyword evidence="11" id="KW-0511">Multifunctional enzyme</keyword>
<keyword evidence="12" id="KW-0961">Cell wall biogenesis/degradation</keyword>
<keyword evidence="7" id="KW-0808">Transferase</keyword>
<dbReference type="RefSeq" id="WP_114705960.1">
    <property type="nucleotide sequence ID" value="NZ_QDKL01000001.1"/>
</dbReference>
<comment type="pathway">
    <text evidence="2">Cell wall biogenesis; peptidoglycan biosynthesis.</text>
</comment>
<evidence type="ECO:0000256" key="10">
    <source>
        <dbReference type="ARBA" id="ARBA00023136"/>
    </source>
</evidence>
<keyword evidence="9" id="KW-0573">Peptidoglycan synthesis</keyword>
<comment type="caution">
    <text evidence="16">The sequence shown here is derived from an EMBL/GenBank/DDBJ whole genome shotgun (WGS) entry which is preliminary data.</text>
</comment>
<evidence type="ECO:0000259" key="15">
    <source>
        <dbReference type="Pfam" id="PF00912"/>
    </source>
</evidence>
<keyword evidence="5" id="KW-0645">Protease</keyword>
<evidence type="ECO:0000256" key="13">
    <source>
        <dbReference type="ARBA" id="ARBA00034000"/>
    </source>
</evidence>
<evidence type="ECO:0000256" key="12">
    <source>
        <dbReference type="ARBA" id="ARBA00023316"/>
    </source>
</evidence>
<dbReference type="Gene3D" id="1.10.3810.10">
    <property type="entry name" value="Biosynthetic peptidoglycan transglycosylase-like"/>
    <property type="match status" value="1"/>
</dbReference>
<evidence type="ECO:0000256" key="1">
    <source>
        <dbReference type="ARBA" id="ARBA00004236"/>
    </source>
</evidence>
<reference evidence="17" key="1">
    <citation type="journal article" date="2019" name="Int. J. Syst. Evol. Microbiol.">
        <title>Halobacteriovorax valvorus sp. nov., a novel prokaryotic predator isolated from coastal seawater of China.</title>
        <authorList>
            <person name="Chen M.-X."/>
        </authorList>
    </citation>
    <scope>NUCLEOTIDE SEQUENCE [LARGE SCALE GENOMIC DNA]</scope>
    <source>
        <strain evidence="17">BL9</strain>
    </source>
</reference>
<name>A0ABY0IJB3_9BACT</name>
<proteinExistence type="predicted"/>
<dbReference type="InterPro" id="IPR012338">
    <property type="entry name" value="Beta-lactam/transpept-like"/>
</dbReference>
<dbReference type="Gene3D" id="3.40.710.10">
    <property type="entry name" value="DD-peptidase/beta-lactamase superfamily"/>
    <property type="match status" value="2"/>
</dbReference>
<comment type="catalytic activity">
    <reaction evidence="14">
        <text>[GlcNAc-(1-&gt;4)-Mur2Ac(oyl-L-Ala-gamma-D-Glu-L-Lys-D-Ala-D-Ala)](n)-di-trans,octa-cis-undecaprenyl diphosphate + beta-D-GlcNAc-(1-&gt;4)-Mur2Ac(oyl-L-Ala-gamma-D-Glu-L-Lys-D-Ala-D-Ala)-di-trans,octa-cis-undecaprenyl diphosphate = [GlcNAc-(1-&gt;4)-Mur2Ac(oyl-L-Ala-gamma-D-Glu-L-Lys-D-Ala-D-Ala)](n+1)-di-trans,octa-cis-undecaprenyl diphosphate + di-trans,octa-cis-undecaprenyl diphosphate + H(+)</text>
        <dbReference type="Rhea" id="RHEA:23708"/>
        <dbReference type="Rhea" id="RHEA-COMP:9602"/>
        <dbReference type="Rhea" id="RHEA-COMP:9603"/>
        <dbReference type="ChEBI" id="CHEBI:15378"/>
        <dbReference type="ChEBI" id="CHEBI:58405"/>
        <dbReference type="ChEBI" id="CHEBI:60033"/>
        <dbReference type="ChEBI" id="CHEBI:78435"/>
        <dbReference type="EC" id="2.4.99.28"/>
    </reaction>
</comment>
<evidence type="ECO:0000256" key="8">
    <source>
        <dbReference type="ARBA" id="ARBA00022960"/>
    </source>
</evidence>
<evidence type="ECO:0000256" key="9">
    <source>
        <dbReference type="ARBA" id="ARBA00022984"/>
    </source>
</evidence>
<feature type="domain" description="Glycosyl transferase family 51" evidence="15">
    <location>
        <begin position="116"/>
        <end position="280"/>
    </location>
</feature>
<evidence type="ECO:0000256" key="14">
    <source>
        <dbReference type="ARBA" id="ARBA00049902"/>
    </source>
</evidence>
<dbReference type="PANTHER" id="PTHR32282:SF11">
    <property type="entry name" value="PENICILLIN-BINDING PROTEIN 1B"/>
    <property type="match status" value="1"/>
</dbReference>
<evidence type="ECO:0000313" key="17">
    <source>
        <dbReference type="Proteomes" id="UP000443582"/>
    </source>
</evidence>
<dbReference type="EMBL" id="QDKL01000001">
    <property type="protein sequence ID" value="RZF23018.1"/>
    <property type="molecule type" value="Genomic_DNA"/>
</dbReference>
<evidence type="ECO:0000256" key="5">
    <source>
        <dbReference type="ARBA" id="ARBA00022670"/>
    </source>
</evidence>
<keyword evidence="5" id="KW-0378">Hydrolase</keyword>
<evidence type="ECO:0000256" key="3">
    <source>
        <dbReference type="ARBA" id="ARBA00022475"/>
    </source>
</evidence>
<dbReference type="SUPFAM" id="SSF53955">
    <property type="entry name" value="Lysozyme-like"/>
    <property type="match status" value="1"/>
</dbReference>
<accession>A0ABY0IJB3</accession>
<keyword evidence="3" id="KW-1003">Cell membrane</keyword>
<dbReference type="InterPro" id="IPR023346">
    <property type="entry name" value="Lysozyme-like_dom_sf"/>
</dbReference>
<dbReference type="InterPro" id="IPR001264">
    <property type="entry name" value="Glyco_trans_51"/>
</dbReference>
<gene>
    <name evidence="16" type="ORF">DAY19_04405</name>
</gene>
<dbReference type="InterPro" id="IPR036950">
    <property type="entry name" value="PBP_transglycosylase"/>
</dbReference>
<keyword evidence="8" id="KW-0133">Cell shape</keyword>
<comment type="subcellular location">
    <subcellularLocation>
        <location evidence="1">Cell membrane</location>
    </subcellularLocation>
</comment>
<sequence length="612" mass="70509">MLLKRLKILLLLSVPFVALCVIFVVKTINDADLSQVISGKLSEHEQKSVIFEEGSFIVKDEFLFFKANSNDERFTSVFKNKFENFNERILSINETFELKALRNNNCHYNRCLQYKIPFYNIPIILSKGLIGIEDFRFLDHIGIDYISILRAIVADIKAGALVQGGSTLTQQLVKNIYFTNEKSFSRKIKEAILAVYIDFKFEKSDILEAYFNEVFWGSLGGVRVKGVHTAAVLYFNKPISELDPYESAILVSMLKGPGYYHPIYRTERLKGRANFIFNKLQDLNLFDSNESYQWSDEKWDRWRQGLKDFQEKGFYEAIYLTTTRKNKDKDLNEYRFFKTVVASKGLLEDLKKIEENLAVKISFGPKDKETFYYSKFERNVEKALLEERHGVGSTLKPVLYQIYLQHGYKIDDLVSTEPVTLDLISGVWTPSESHTPDASEYPISQALQESLNNPIVRLARDIGFEKVEEDLKSRIADIKTPLSQYPAQLLGAVELSVHELHQVYRDFLEKECEQGSQVYEALADPRKTTIRRMVKPALRDQHFFGKTGTSNNGFDNLFVGYDGHDLFTIWVGYEGSRANKKGLRLYGSTTAFRLYQEIILYSGQRIASLACE</sequence>
<evidence type="ECO:0000256" key="11">
    <source>
        <dbReference type="ARBA" id="ARBA00023268"/>
    </source>
</evidence>
<dbReference type="SUPFAM" id="SSF56601">
    <property type="entry name" value="beta-lactamase/transpeptidase-like"/>
    <property type="match status" value="1"/>
</dbReference>
<evidence type="ECO:0000256" key="6">
    <source>
        <dbReference type="ARBA" id="ARBA00022676"/>
    </source>
</evidence>
<comment type="catalytic activity">
    <reaction evidence="13">
        <text>Preferential cleavage: (Ac)2-L-Lys-D-Ala-|-D-Ala. Also transpeptidation of peptidyl-alanyl moieties that are N-acyl substituents of D-alanine.</text>
        <dbReference type="EC" id="3.4.16.4"/>
    </reaction>
</comment>
<evidence type="ECO:0000256" key="7">
    <source>
        <dbReference type="ARBA" id="ARBA00022679"/>
    </source>
</evidence>
<evidence type="ECO:0000256" key="2">
    <source>
        <dbReference type="ARBA" id="ARBA00004752"/>
    </source>
</evidence>
<keyword evidence="10" id="KW-0472">Membrane</keyword>
<keyword evidence="4" id="KW-0121">Carboxypeptidase</keyword>
<keyword evidence="6" id="KW-0328">Glycosyltransferase</keyword>
<keyword evidence="17" id="KW-1185">Reference proteome</keyword>
<organism evidence="16 17">
    <name type="scientific">Halobacteriovorax vibrionivorans</name>
    <dbReference type="NCBI Taxonomy" id="2152716"/>
    <lineage>
        <taxon>Bacteria</taxon>
        <taxon>Pseudomonadati</taxon>
        <taxon>Bdellovibrionota</taxon>
        <taxon>Bacteriovoracia</taxon>
        <taxon>Bacteriovoracales</taxon>
        <taxon>Halobacteriovoraceae</taxon>
        <taxon>Halobacteriovorax</taxon>
    </lineage>
</organism>
<evidence type="ECO:0000313" key="16">
    <source>
        <dbReference type="EMBL" id="RZF23018.1"/>
    </source>
</evidence>
<protein>
    <recommendedName>
        <fullName evidence="15">Glycosyl transferase family 51 domain-containing protein</fullName>
    </recommendedName>
</protein>